<dbReference type="PROSITE" id="PS51257">
    <property type="entry name" value="PROKAR_LIPOPROTEIN"/>
    <property type="match status" value="1"/>
</dbReference>
<gene>
    <name evidence="3" type="ORF">QIT00_13255</name>
</gene>
<dbReference type="EMBL" id="JASCIS010000011">
    <property type="protein sequence ID" value="MDI3419513.1"/>
    <property type="molecule type" value="Genomic_DNA"/>
</dbReference>
<dbReference type="SUPFAM" id="SSF53850">
    <property type="entry name" value="Periplasmic binding protein-like II"/>
    <property type="match status" value="1"/>
</dbReference>
<accession>A0ABT6SWK6</accession>
<evidence type="ECO:0000313" key="3">
    <source>
        <dbReference type="EMBL" id="MDI3419513.1"/>
    </source>
</evidence>
<dbReference type="RefSeq" id="WP_282535425.1">
    <property type="nucleotide sequence ID" value="NZ_JASCIS010000011.1"/>
</dbReference>
<reference evidence="3 4" key="1">
    <citation type="submission" date="2023-05" db="EMBL/GenBank/DDBJ databases">
        <title>Draft genome sequence of Streptomyces sp. B-S-A12 isolated from a cave soil in Thailand.</title>
        <authorList>
            <person name="Chamroensaksri N."/>
            <person name="Muangham S."/>
        </authorList>
    </citation>
    <scope>NUCLEOTIDE SEQUENCE [LARGE SCALE GENOMIC DNA]</scope>
    <source>
        <strain evidence="3 4">B-S-A12</strain>
    </source>
</reference>
<sequence length="337" mass="36477">MPRSTPRVPGRALAVMALVLATLTTACGPGATAGPSAHQLEQGSLARDFDLKGARLTVGSKEFTEQQILGKILLYALRAAGARTSDQTGLNGTNVVRQALKQGQVDIYWEYSGTGWTQFLQHDRPIRGAQEQFRATAREDHAKNGVTWLAPARFGNQYALARAKDASGAAGEVHTLSDLAEFTRNHPEQATLCGASEFLDRELRSFQKTYGARFPPEQTYQNALALNYVNVAKASPCRFAEVFTSDARITSLDLEVLEDDRAHFTTELAAVTVRDRTAAEHPQLKALAEKLGDALTEERMIELNGMVDLEGHTPDEAALAFLSEQGFIGTGASAGDT</sequence>
<evidence type="ECO:0000256" key="1">
    <source>
        <dbReference type="SAM" id="SignalP"/>
    </source>
</evidence>
<dbReference type="Gene3D" id="3.40.190.10">
    <property type="entry name" value="Periplasmic binding protein-like II"/>
    <property type="match status" value="1"/>
</dbReference>
<dbReference type="Proteomes" id="UP001237105">
    <property type="component" value="Unassembled WGS sequence"/>
</dbReference>
<organism evidence="3 4">
    <name type="scientific">Streptomyces luteolus</name>
    <dbReference type="NCBI Taxonomy" id="3043615"/>
    <lineage>
        <taxon>Bacteria</taxon>
        <taxon>Bacillati</taxon>
        <taxon>Actinomycetota</taxon>
        <taxon>Actinomycetes</taxon>
        <taxon>Kitasatosporales</taxon>
        <taxon>Streptomycetaceae</taxon>
        <taxon>Streptomyces</taxon>
    </lineage>
</organism>
<feature type="domain" description="ABC-type glycine betaine transport system substrate-binding" evidence="2">
    <location>
        <begin position="55"/>
        <end position="324"/>
    </location>
</feature>
<dbReference type="Gene3D" id="3.40.190.120">
    <property type="entry name" value="Osmoprotection protein (prox), domain 2"/>
    <property type="match status" value="1"/>
</dbReference>
<evidence type="ECO:0000313" key="4">
    <source>
        <dbReference type="Proteomes" id="UP001237105"/>
    </source>
</evidence>
<dbReference type="InterPro" id="IPR007210">
    <property type="entry name" value="ABC_Gly_betaine_transp_sub-bd"/>
</dbReference>
<name>A0ABT6SWK6_9ACTN</name>
<feature type="signal peptide" evidence="1">
    <location>
        <begin position="1"/>
        <end position="26"/>
    </location>
</feature>
<feature type="chain" id="PRO_5046980990" evidence="1">
    <location>
        <begin position="27"/>
        <end position="337"/>
    </location>
</feature>
<keyword evidence="4" id="KW-1185">Reference proteome</keyword>
<comment type="caution">
    <text evidence="3">The sequence shown here is derived from an EMBL/GenBank/DDBJ whole genome shotgun (WGS) entry which is preliminary data.</text>
</comment>
<dbReference type="Pfam" id="PF04069">
    <property type="entry name" value="OpuAC"/>
    <property type="match status" value="1"/>
</dbReference>
<keyword evidence="1" id="KW-0732">Signal</keyword>
<protein>
    <submittedName>
        <fullName evidence="3">Glycine betaine ABC transporter substrate-binding protein</fullName>
    </submittedName>
</protein>
<proteinExistence type="predicted"/>
<evidence type="ECO:0000259" key="2">
    <source>
        <dbReference type="Pfam" id="PF04069"/>
    </source>
</evidence>